<dbReference type="InterPro" id="IPR000306">
    <property type="entry name" value="Znf_FYVE"/>
</dbReference>
<feature type="domain" description="FYVE-type" evidence="5">
    <location>
        <begin position="112"/>
        <end position="172"/>
    </location>
</feature>
<keyword evidence="7" id="KW-1185">Reference proteome</keyword>
<gene>
    <name evidence="6" type="ORF">SteCoe_4870</name>
</gene>
<dbReference type="InterPro" id="IPR011011">
    <property type="entry name" value="Znf_FYVE_PHD"/>
</dbReference>
<evidence type="ECO:0000313" key="7">
    <source>
        <dbReference type="Proteomes" id="UP000187209"/>
    </source>
</evidence>
<dbReference type="SUPFAM" id="SSF50729">
    <property type="entry name" value="PH domain-like"/>
    <property type="match status" value="1"/>
</dbReference>
<protein>
    <recommendedName>
        <fullName evidence="5">FYVE-type domain-containing protein</fullName>
    </recommendedName>
</protein>
<dbReference type="InterPro" id="IPR011993">
    <property type="entry name" value="PH-like_dom_sf"/>
</dbReference>
<dbReference type="CDD" id="cd15760">
    <property type="entry name" value="FYVE_scVPS27p_like"/>
    <property type="match status" value="1"/>
</dbReference>
<keyword evidence="2 4" id="KW-0863">Zinc-finger</keyword>
<evidence type="ECO:0000313" key="6">
    <source>
        <dbReference type="EMBL" id="OMJ92419.1"/>
    </source>
</evidence>
<organism evidence="6 7">
    <name type="scientific">Stentor coeruleus</name>
    <dbReference type="NCBI Taxonomy" id="5963"/>
    <lineage>
        <taxon>Eukaryota</taxon>
        <taxon>Sar</taxon>
        <taxon>Alveolata</taxon>
        <taxon>Ciliophora</taxon>
        <taxon>Postciliodesmatophora</taxon>
        <taxon>Heterotrichea</taxon>
        <taxon>Heterotrichida</taxon>
        <taxon>Stentoridae</taxon>
        <taxon>Stentor</taxon>
    </lineage>
</organism>
<keyword evidence="1" id="KW-0479">Metal-binding</keyword>
<dbReference type="InterPro" id="IPR052113">
    <property type="entry name" value="FYVE-type_Zinc_Finger"/>
</dbReference>
<dbReference type="OrthoDB" id="294573at2759"/>
<evidence type="ECO:0000259" key="5">
    <source>
        <dbReference type="PROSITE" id="PS50178"/>
    </source>
</evidence>
<dbReference type="PANTHER" id="PTHR39490:SF8">
    <property type="entry name" value="ZINC FINGER FYVE DOMAIN-CONTAINING PROTEIN 21"/>
    <property type="match status" value="1"/>
</dbReference>
<name>A0A1R2CTR6_9CILI</name>
<evidence type="ECO:0000256" key="2">
    <source>
        <dbReference type="ARBA" id="ARBA00022771"/>
    </source>
</evidence>
<dbReference type="EMBL" id="MPUH01000062">
    <property type="protein sequence ID" value="OMJ92419.1"/>
    <property type="molecule type" value="Genomic_DNA"/>
</dbReference>
<keyword evidence="3" id="KW-0862">Zinc</keyword>
<comment type="caution">
    <text evidence="6">The sequence shown here is derived from an EMBL/GenBank/DDBJ whole genome shotgun (WGS) entry which is preliminary data.</text>
</comment>
<sequence>MKHDEFIRQANLLENYVEKYKAKTSQYVRKWFKLEGNILSYSLRERLDARSSAFVDSNLVFTEKDPNSLTLAFTFLNQSGKRKNWKLKFASVAEYTEWNKALCISRRPIWDPESVLKCVECDRNFTFFRRQHHCRNCGRVVCGDHSENRFLLEDLAYDEPVRVCDTCTKKLS</sequence>
<dbReference type="InterPro" id="IPR013083">
    <property type="entry name" value="Znf_RING/FYVE/PHD"/>
</dbReference>
<dbReference type="AlphaFoldDB" id="A0A1R2CTR6"/>
<dbReference type="SUPFAM" id="SSF57903">
    <property type="entry name" value="FYVE/PHD zinc finger"/>
    <property type="match status" value="1"/>
</dbReference>
<evidence type="ECO:0000256" key="3">
    <source>
        <dbReference type="ARBA" id="ARBA00022833"/>
    </source>
</evidence>
<dbReference type="SMART" id="SM00064">
    <property type="entry name" value="FYVE"/>
    <property type="match status" value="1"/>
</dbReference>
<dbReference type="PANTHER" id="PTHR39490">
    <property type="entry name" value="ARRESTIN DOMAIN-CONTAINING PROTEIN D"/>
    <property type="match status" value="1"/>
</dbReference>
<dbReference type="Gene3D" id="3.30.40.10">
    <property type="entry name" value="Zinc/RING finger domain, C3HC4 (zinc finger)"/>
    <property type="match status" value="1"/>
</dbReference>
<proteinExistence type="predicted"/>
<accession>A0A1R2CTR6</accession>
<evidence type="ECO:0000256" key="1">
    <source>
        <dbReference type="ARBA" id="ARBA00022723"/>
    </source>
</evidence>
<dbReference type="Gene3D" id="2.30.29.30">
    <property type="entry name" value="Pleckstrin-homology domain (PH domain)/Phosphotyrosine-binding domain (PTB)"/>
    <property type="match status" value="1"/>
</dbReference>
<evidence type="ECO:0000256" key="4">
    <source>
        <dbReference type="PROSITE-ProRule" id="PRU00091"/>
    </source>
</evidence>
<dbReference type="PROSITE" id="PS50178">
    <property type="entry name" value="ZF_FYVE"/>
    <property type="match status" value="1"/>
</dbReference>
<dbReference type="GO" id="GO:0008270">
    <property type="term" value="F:zinc ion binding"/>
    <property type="evidence" value="ECO:0007669"/>
    <property type="project" value="UniProtKB-KW"/>
</dbReference>
<dbReference type="InterPro" id="IPR017455">
    <property type="entry name" value="Znf_FYVE-rel"/>
</dbReference>
<dbReference type="Pfam" id="PF01363">
    <property type="entry name" value="FYVE"/>
    <property type="match status" value="1"/>
</dbReference>
<dbReference type="Proteomes" id="UP000187209">
    <property type="component" value="Unassembled WGS sequence"/>
</dbReference>
<reference evidence="6 7" key="1">
    <citation type="submission" date="2016-11" db="EMBL/GenBank/DDBJ databases">
        <title>The macronuclear genome of Stentor coeruleus: a giant cell with tiny introns.</title>
        <authorList>
            <person name="Slabodnick M."/>
            <person name="Ruby J.G."/>
            <person name="Reiff S.B."/>
            <person name="Swart E.C."/>
            <person name="Gosai S."/>
            <person name="Prabakaran S."/>
            <person name="Witkowska E."/>
            <person name="Larue G.E."/>
            <person name="Fisher S."/>
            <person name="Freeman R.M."/>
            <person name="Gunawardena J."/>
            <person name="Chu W."/>
            <person name="Stover N.A."/>
            <person name="Gregory B.D."/>
            <person name="Nowacki M."/>
            <person name="Derisi J."/>
            <person name="Roy S.W."/>
            <person name="Marshall W.F."/>
            <person name="Sood P."/>
        </authorList>
    </citation>
    <scope>NUCLEOTIDE SEQUENCE [LARGE SCALE GENOMIC DNA]</scope>
    <source>
        <strain evidence="6">WM001</strain>
    </source>
</reference>